<proteinExistence type="predicted"/>
<keyword evidence="2" id="KW-1185">Reference proteome</keyword>
<dbReference type="InterPro" id="IPR018170">
    <property type="entry name" value="Aldo/ket_reductase_CS"/>
</dbReference>
<reference evidence="1 2" key="1">
    <citation type="journal article" date="2019" name="Commun. Biol.">
        <title>The bagworm genome reveals a unique fibroin gene that provides high tensile strength.</title>
        <authorList>
            <person name="Kono N."/>
            <person name="Nakamura H."/>
            <person name="Ohtoshi R."/>
            <person name="Tomita M."/>
            <person name="Numata K."/>
            <person name="Arakawa K."/>
        </authorList>
    </citation>
    <scope>NUCLEOTIDE SEQUENCE [LARGE SCALE GENOMIC DNA]</scope>
</reference>
<evidence type="ECO:0000313" key="1">
    <source>
        <dbReference type="EMBL" id="GBP27178.1"/>
    </source>
</evidence>
<dbReference type="Proteomes" id="UP000299102">
    <property type="component" value="Unassembled WGS sequence"/>
</dbReference>
<dbReference type="AlphaFoldDB" id="A0A4C1UL44"/>
<protein>
    <submittedName>
        <fullName evidence="1">Aldose reductase</fullName>
    </submittedName>
</protein>
<dbReference type="OrthoDB" id="8058797at2759"/>
<dbReference type="Gene3D" id="3.20.20.100">
    <property type="entry name" value="NADP-dependent oxidoreductase domain"/>
    <property type="match status" value="1"/>
</dbReference>
<dbReference type="GO" id="GO:0016491">
    <property type="term" value="F:oxidoreductase activity"/>
    <property type="evidence" value="ECO:0007669"/>
    <property type="project" value="InterPro"/>
</dbReference>
<dbReference type="InterPro" id="IPR036812">
    <property type="entry name" value="NAD(P)_OxRdtase_dom_sf"/>
</dbReference>
<comment type="caution">
    <text evidence="1">The sequence shown here is derived from an EMBL/GenBank/DDBJ whole genome shotgun (WGS) entry which is preliminary data.</text>
</comment>
<dbReference type="EMBL" id="BGZK01000190">
    <property type="protein sequence ID" value="GBP27178.1"/>
    <property type="molecule type" value="Genomic_DNA"/>
</dbReference>
<evidence type="ECO:0000313" key="2">
    <source>
        <dbReference type="Proteomes" id="UP000299102"/>
    </source>
</evidence>
<accession>A0A4C1UL44</accession>
<sequence length="161" mass="18209">MILLISLLDNFMDGQLFPKVLFASRSLARPLSVHINIRQSVGGRYTMTSRYAIERGLIVIPKSVTRHRIESNFHVFDFKLNSEDLEVISSLECNGRLCAMEELVYQSDYFMRIRVKFFNMRLTGNAPVTPLGLRESMGGGDRLPTDGSPASLPIRLCPTKK</sequence>
<gene>
    <name evidence="1" type="primary">Akr1b1</name>
    <name evidence="1" type="ORF">EVAR_15951_1</name>
</gene>
<dbReference type="STRING" id="151549.A0A4C1UL44"/>
<dbReference type="InterPro" id="IPR020471">
    <property type="entry name" value="AKR"/>
</dbReference>
<name>A0A4C1UL44_EUMVA</name>
<dbReference type="PANTHER" id="PTHR43827:SF14">
    <property type="entry name" value="NADP-DEPENDENT OXIDOREDUCTASE DOMAIN-CONTAINING PROTEIN"/>
    <property type="match status" value="1"/>
</dbReference>
<dbReference type="PROSITE" id="PS00063">
    <property type="entry name" value="ALDOKETO_REDUCTASE_3"/>
    <property type="match status" value="1"/>
</dbReference>
<dbReference type="SUPFAM" id="SSF51430">
    <property type="entry name" value="NAD(P)-linked oxidoreductase"/>
    <property type="match status" value="1"/>
</dbReference>
<organism evidence="1 2">
    <name type="scientific">Eumeta variegata</name>
    <name type="common">Bagworm moth</name>
    <name type="synonym">Eumeta japonica</name>
    <dbReference type="NCBI Taxonomy" id="151549"/>
    <lineage>
        <taxon>Eukaryota</taxon>
        <taxon>Metazoa</taxon>
        <taxon>Ecdysozoa</taxon>
        <taxon>Arthropoda</taxon>
        <taxon>Hexapoda</taxon>
        <taxon>Insecta</taxon>
        <taxon>Pterygota</taxon>
        <taxon>Neoptera</taxon>
        <taxon>Endopterygota</taxon>
        <taxon>Lepidoptera</taxon>
        <taxon>Glossata</taxon>
        <taxon>Ditrysia</taxon>
        <taxon>Tineoidea</taxon>
        <taxon>Psychidae</taxon>
        <taxon>Oiketicinae</taxon>
        <taxon>Eumeta</taxon>
    </lineage>
</organism>
<dbReference type="PANTHER" id="PTHR43827">
    <property type="entry name" value="2,5-DIKETO-D-GLUCONIC ACID REDUCTASE"/>
    <property type="match status" value="1"/>
</dbReference>